<feature type="non-terminal residue" evidence="1">
    <location>
        <position position="100"/>
    </location>
</feature>
<evidence type="ECO:0000313" key="2">
    <source>
        <dbReference type="Proteomes" id="UP000789405"/>
    </source>
</evidence>
<keyword evidence="2" id="KW-1185">Reference proteome</keyword>
<dbReference type="Proteomes" id="UP000789405">
    <property type="component" value="Unassembled WGS sequence"/>
</dbReference>
<evidence type="ECO:0000313" key="1">
    <source>
        <dbReference type="EMBL" id="CAG8685299.1"/>
    </source>
</evidence>
<name>A0A9N9HGT5_9GLOM</name>
<accession>A0A9N9HGT5</accession>
<protein>
    <submittedName>
        <fullName evidence="1">2426_t:CDS:1</fullName>
    </submittedName>
</protein>
<dbReference type="AlphaFoldDB" id="A0A9N9HGT5"/>
<organism evidence="1 2">
    <name type="scientific">Dentiscutata erythropus</name>
    <dbReference type="NCBI Taxonomy" id="1348616"/>
    <lineage>
        <taxon>Eukaryota</taxon>
        <taxon>Fungi</taxon>
        <taxon>Fungi incertae sedis</taxon>
        <taxon>Mucoromycota</taxon>
        <taxon>Glomeromycotina</taxon>
        <taxon>Glomeromycetes</taxon>
        <taxon>Diversisporales</taxon>
        <taxon>Gigasporaceae</taxon>
        <taxon>Dentiscutata</taxon>
    </lineage>
</organism>
<dbReference type="OrthoDB" id="10510743at2759"/>
<comment type="caution">
    <text evidence="1">The sequence shown here is derived from an EMBL/GenBank/DDBJ whole genome shotgun (WGS) entry which is preliminary data.</text>
</comment>
<proteinExistence type="predicted"/>
<dbReference type="EMBL" id="CAJVPY010007757">
    <property type="protein sequence ID" value="CAG8685299.1"/>
    <property type="molecule type" value="Genomic_DNA"/>
</dbReference>
<reference evidence="1" key="1">
    <citation type="submission" date="2021-06" db="EMBL/GenBank/DDBJ databases">
        <authorList>
            <person name="Kallberg Y."/>
            <person name="Tangrot J."/>
            <person name="Rosling A."/>
        </authorList>
    </citation>
    <scope>NUCLEOTIDE SEQUENCE</scope>
    <source>
        <strain evidence="1">MA453B</strain>
    </source>
</reference>
<sequence>ESFGETSSGGRAEVCESAMEIERNKRGRLDVRNKADELGKSEVKGKEVNVKNDVDDEVMNQVGNDYANDKKKTKISESLAGELVENYADLGIGCTNYVGE</sequence>
<gene>
    <name evidence="1" type="ORF">DERYTH_LOCUS12067</name>
</gene>